<dbReference type="PANTHER" id="PTHR23150:SF19">
    <property type="entry name" value="FORMYLGLYCINE-GENERATING ENZYME"/>
    <property type="match status" value="1"/>
</dbReference>
<evidence type="ECO:0000313" key="3">
    <source>
        <dbReference type="Proteomes" id="UP000199595"/>
    </source>
</evidence>
<sequence>MEKIFNITKISLLAVVTIFFVSCHDRSYKSNSSLTGWNSKDKASGGFSSNTSFKGQQAPPGMVLIEGGTFTMGHVQDDVLFDWNTTPVKQQVRSFYMDEAEVTNSEYLFYLEWMEKVFPPSDVNYQDIYESAIPDTLVWREVLGFNELLTENYLRHPAYADYPVVGVSWVQANQYCNWRSDRVNEKILMDKGILKSLFSQDSLEVRGQNHFNTDTYLANPNLLFQGDSTIYKKGLPTKVKRKRGDPRTSRDAFSGRHVKVSDGILSPKFRLPTEAEWEYAAKAVIENREYNNIRGRKKYAWDGKYTRNKSKRFKGDQLANFKQGKGDYSGIPGWSNDGADITIAVKQYDPNAFGLYDMSGNVAEWVADVYRPIIDNDANDFNYFRGNIFTKKMIDAEGKVVIVDDITVEYDTLDNGKLVAKALPGSVKYIPISRRDAYMRNNYEKAYNVDAQDGDLASSKLFDKDEDELDVKPRMYNSPIKPRVIGESGLHMQEYDEEHRTTLVSDKTRVYKGGSWKDREYWLDPSQRRFLPEYMATNFIGFRCATDRLGPMTYKRRKPTTTKKRY</sequence>
<gene>
    <name evidence="2" type="ORF">SAMN05444411_11423</name>
</gene>
<dbReference type="SUPFAM" id="SSF56436">
    <property type="entry name" value="C-type lectin-like"/>
    <property type="match status" value="1"/>
</dbReference>
<dbReference type="Gene3D" id="3.90.1580.10">
    <property type="entry name" value="paralog of FGE (formylglycine-generating enzyme)"/>
    <property type="match status" value="2"/>
</dbReference>
<name>A0A1H3GI88_9FLAO</name>
<dbReference type="InterPro" id="IPR051043">
    <property type="entry name" value="Sulfatase_Mod_Factor_Kinase"/>
</dbReference>
<evidence type="ECO:0000259" key="1">
    <source>
        <dbReference type="Pfam" id="PF03781"/>
    </source>
</evidence>
<dbReference type="AlphaFoldDB" id="A0A1H3GI88"/>
<keyword evidence="3" id="KW-1185">Reference proteome</keyword>
<dbReference type="STRING" id="762486.SAMN05444411_11423"/>
<dbReference type="Proteomes" id="UP000199595">
    <property type="component" value="Unassembled WGS sequence"/>
</dbReference>
<evidence type="ECO:0000313" key="2">
    <source>
        <dbReference type="EMBL" id="SDY02204.1"/>
    </source>
</evidence>
<dbReference type="InterPro" id="IPR042095">
    <property type="entry name" value="SUMF_sf"/>
</dbReference>
<dbReference type="PANTHER" id="PTHR23150">
    <property type="entry name" value="SULFATASE MODIFYING FACTOR 1, 2"/>
    <property type="match status" value="1"/>
</dbReference>
<dbReference type="Pfam" id="PF03781">
    <property type="entry name" value="FGE-sulfatase"/>
    <property type="match status" value="1"/>
</dbReference>
<dbReference type="InterPro" id="IPR005532">
    <property type="entry name" value="SUMF_dom"/>
</dbReference>
<protein>
    <submittedName>
        <fullName evidence="2">Protein involved in gliding motility GldJ</fullName>
    </submittedName>
</protein>
<feature type="domain" description="Sulfatase-modifying factor enzyme-like" evidence="1">
    <location>
        <begin position="60"/>
        <end position="382"/>
    </location>
</feature>
<organism evidence="2 3">
    <name type="scientific">Lutibacter oricola</name>
    <dbReference type="NCBI Taxonomy" id="762486"/>
    <lineage>
        <taxon>Bacteria</taxon>
        <taxon>Pseudomonadati</taxon>
        <taxon>Bacteroidota</taxon>
        <taxon>Flavobacteriia</taxon>
        <taxon>Flavobacteriales</taxon>
        <taxon>Flavobacteriaceae</taxon>
        <taxon>Lutibacter</taxon>
    </lineage>
</organism>
<dbReference type="InterPro" id="IPR019865">
    <property type="entry name" value="Glid_motil-assoc_lipo_GldJ"/>
</dbReference>
<dbReference type="EMBL" id="FNNJ01000014">
    <property type="protein sequence ID" value="SDY02204.1"/>
    <property type="molecule type" value="Genomic_DNA"/>
</dbReference>
<dbReference type="GO" id="GO:0120147">
    <property type="term" value="F:formylglycine-generating oxidase activity"/>
    <property type="evidence" value="ECO:0007669"/>
    <property type="project" value="TreeGrafter"/>
</dbReference>
<dbReference type="PROSITE" id="PS51257">
    <property type="entry name" value="PROKAR_LIPOPROTEIN"/>
    <property type="match status" value="1"/>
</dbReference>
<dbReference type="NCBIfam" id="TIGR03524">
    <property type="entry name" value="GldJ"/>
    <property type="match status" value="1"/>
</dbReference>
<proteinExistence type="predicted"/>
<accession>A0A1H3GI88</accession>
<reference evidence="2 3" key="1">
    <citation type="submission" date="2016-10" db="EMBL/GenBank/DDBJ databases">
        <authorList>
            <person name="de Groot N.N."/>
        </authorList>
    </citation>
    <scope>NUCLEOTIDE SEQUENCE [LARGE SCALE GENOMIC DNA]</scope>
    <source>
        <strain evidence="2 3">DSM 24956</strain>
    </source>
</reference>
<dbReference type="InterPro" id="IPR016187">
    <property type="entry name" value="CTDL_fold"/>
</dbReference>